<reference evidence="1 2" key="1">
    <citation type="journal article" date="2012" name="Science">
        <title>The Paleozoic origin of enzymatic lignin decomposition reconstructed from 31 fungal genomes.</title>
        <authorList>
            <person name="Floudas D."/>
            <person name="Binder M."/>
            <person name="Riley R."/>
            <person name="Barry K."/>
            <person name="Blanchette R.A."/>
            <person name="Henrissat B."/>
            <person name="Martinez A.T."/>
            <person name="Otillar R."/>
            <person name="Spatafora J.W."/>
            <person name="Yadav J.S."/>
            <person name="Aerts A."/>
            <person name="Benoit I."/>
            <person name="Boyd A."/>
            <person name="Carlson A."/>
            <person name="Copeland A."/>
            <person name="Coutinho P.M."/>
            <person name="de Vries R.P."/>
            <person name="Ferreira P."/>
            <person name="Findley K."/>
            <person name="Foster B."/>
            <person name="Gaskell J."/>
            <person name="Glotzer D."/>
            <person name="Gorecki P."/>
            <person name="Heitman J."/>
            <person name="Hesse C."/>
            <person name="Hori C."/>
            <person name="Igarashi K."/>
            <person name="Jurgens J.A."/>
            <person name="Kallen N."/>
            <person name="Kersten P."/>
            <person name="Kohler A."/>
            <person name="Kuees U."/>
            <person name="Kumar T.K.A."/>
            <person name="Kuo A."/>
            <person name="LaButti K."/>
            <person name="Larrondo L.F."/>
            <person name="Lindquist E."/>
            <person name="Ling A."/>
            <person name="Lombard V."/>
            <person name="Lucas S."/>
            <person name="Lundell T."/>
            <person name="Martin R."/>
            <person name="McLaughlin D.J."/>
            <person name="Morgenstern I."/>
            <person name="Morin E."/>
            <person name="Murat C."/>
            <person name="Nagy L.G."/>
            <person name="Nolan M."/>
            <person name="Ohm R.A."/>
            <person name="Patyshakuliyeva A."/>
            <person name="Rokas A."/>
            <person name="Ruiz-Duenas F.J."/>
            <person name="Sabat G."/>
            <person name="Salamov A."/>
            <person name="Samejima M."/>
            <person name="Schmutz J."/>
            <person name="Slot J.C."/>
            <person name="St John F."/>
            <person name="Stenlid J."/>
            <person name="Sun H."/>
            <person name="Sun S."/>
            <person name="Syed K."/>
            <person name="Tsang A."/>
            <person name="Wiebenga A."/>
            <person name="Young D."/>
            <person name="Pisabarro A."/>
            <person name="Eastwood D.C."/>
            <person name="Martin F."/>
            <person name="Cullen D."/>
            <person name="Grigoriev I.V."/>
            <person name="Hibbett D.S."/>
        </authorList>
    </citation>
    <scope>NUCLEOTIDE SEQUENCE [LARGE SCALE GENOMIC DNA]</scope>
    <source>
        <strain evidence="1 2">DJM-731 SS1</strain>
    </source>
</reference>
<evidence type="ECO:0000313" key="2">
    <source>
        <dbReference type="Proteomes" id="UP000030653"/>
    </source>
</evidence>
<dbReference type="PANTHER" id="PTHR35204:SF1">
    <property type="entry name" value="ENTEROTOXIN"/>
    <property type="match status" value="1"/>
</dbReference>
<dbReference type="InterPro" id="IPR038921">
    <property type="entry name" value="YOR389W-like"/>
</dbReference>
<dbReference type="RefSeq" id="XP_040630821.1">
    <property type="nucleotide sequence ID" value="XM_040774951.1"/>
</dbReference>
<dbReference type="Proteomes" id="UP000030653">
    <property type="component" value="Unassembled WGS sequence"/>
</dbReference>
<dbReference type="OMA" id="NIMKCAR"/>
<dbReference type="PANTHER" id="PTHR35204">
    <property type="entry name" value="YALI0A21131P"/>
    <property type="match status" value="1"/>
</dbReference>
<proteinExistence type="predicted"/>
<sequence length="288" mass="33283">MVALTGLRVDYSRLVVLYNEKYKSLVNLRRNASSRLQHRLLNISMVDVKLFREELQSVLLRPSEDTGSGIDWPALMGHVIASHADRLSFLQHILHALDRHTDMGQREYHDVPRLISDVRQQIMTMLAPCISRASFSGMNGTKLNDTWFEATMERCSTRYTSHLPVDRLSSQELVLKTAVEETMHEICRTLLIVWRTAYSAEAIIPSYEQVALVETWMVEIDRLIMRLDWVEWQRCDPPCSPDHYCSLPQWPLDGINDGTEDVFPHCISRIHYHPLTDIRSVFPSSAIH</sequence>
<dbReference type="AlphaFoldDB" id="M5GCK2"/>
<dbReference type="EMBL" id="JH795859">
    <property type="protein sequence ID" value="EJU03927.1"/>
    <property type="molecule type" value="Genomic_DNA"/>
</dbReference>
<dbReference type="OrthoDB" id="10261782at2759"/>
<dbReference type="STRING" id="1858805.M5GCK2"/>
<gene>
    <name evidence="1" type="ORF">DACRYDRAFT_49925</name>
</gene>
<dbReference type="GeneID" id="63690013"/>
<evidence type="ECO:0000313" key="1">
    <source>
        <dbReference type="EMBL" id="EJU03927.1"/>
    </source>
</evidence>
<organism evidence="1 2">
    <name type="scientific">Dacryopinax primogenitus (strain DJM 731)</name>
    <name type="common">Brown rot fungus</name>
    <dbReference type="NCBI Taxonomy" id="1858805"/>
    <lineage>
        <taxon>Eukaryota</taxon>
        <taxon>Fungi</taxon>
        <taxon>Dikarya</taxon>
        <taxon>Basidiomycota</taxon>
        <taxon>Agaricomycotina</taxon>
        <taxon>Dacrymycetes</taxon>
        <taxon>Dacrymycetales</taxon>
        <taxon>Dacrymycetaceae</taxon>
        <taxon>Dacryopinax</taxon>
    </lineage>
</organism>
<accession>M5GCK2</accession>
<name>M5GCK2_DACPD</name>
<dbReference type="HOGENOM" id="CLU_956554_0_0_1"/>
<keyword evidence="2" id="KW-1185">Reference proteome</keyword>
<protein>
    <submittedName>
        <fullName evidence="1">Uncharacterized protein</fullName>
    </submittedName>
</protein>